<sequence>MQILSGESMKPDESLAREKGFIPTTKFLFYMLLETTRGLYIFRKVRKTVAIFGSARFSKENPMYHDAYQLSKMLAKAGLPIMTGGGPSIMEAANHGSLDGSPNKLSFGCNIILPFEQKKNKYMSTSFQTRFFFVRKFILRHSSIAFVAFPGGFGTLDELFETLTLIRTKCYRPFPVILINKDYWGGLVKYLREVQIPAGTIADEDLKQIHLTDSIEEAYDIIINHREHNE</sequence>
<accession>A0ABY5DL36</accession>
<proteinExistence type="inferred from homology"/>
<dbReference type="SUPFAM" id="SSF102405">
    <property type="entry name" value="MCP/YpsA-like"/>
    <property type="match status" value="1"/>
</dbReference>
<dbReference type="Pfam" id="PF03641">
    <property type="entry name" value="Lysine_decarbox"/>
    <property type="match status" value="1"/>
</dbReference>
<protein>
    <recommendedName>
        <fullName evidence="2">Cytokinin riboside 5'-monophosphate phosphoribohydrolase</fullName>
        <ecNumber evidence="2">3.2.2.n1</ecNumber>
    </recommendedName>
</protein>
<comment type="similarity">
    <text evidence="2">Belongs to the LOG family.</text>
</comment>
<name>A0ABY5DL36_9GAMM</name>
<dbReference type="PANTHER" id="PTHR43393:SF3">
    <property type="entry name" value="LYSINE DECARBOXYLASE-LIKE PROTEIN"/>
    <property type="match status" value="1"/>
</dbReference>
<reference evidence="3 4" key="1">
    <citation type="journal article" date="2022" name="Nat. Microbiol.">
        <title>The microbiome of a bacterivorous marine choanoflagellate contains a resource-demanding obligate bacterial associate.</title>
        <authorList>
            <person name="Needham D.M."/>
            <person name="Poirier C."/>
            <person name="Bachy C."/>
            <person name="George E.E."/>
            <person name="Wilken S."/>
            <person name="Yung C.C.M."/>
            <person name="Limardo A.J."/>
            <person name="Morando M."/>
            <person name="Sudek L."/>
            <person name="Malmstrom R.R."/>
            <person name="Keeling P.J."/>
            <person name="Santoro A.E."/>
            <person name="Worden A.Z."/>
        </authorList>
    </citation>
    <scope>NUCLEOTIDE SEQUENCE [LARGE SCALE GENOMIC DNA]</scope>
    <source>
        <strain evidence="3 4">Comchoano-1</strain>
    </source>
</reference>
<dbReference type="PANTHER" id="PTHR43393">
    <property type="entry name" value="CYTOKININ RIBOSIDE 5'-MONOPHOSPHATE PHOSPHORIBOHYDROLASE"/>
    <property type="match status" value="1"/>
</dbReference>
<comment type="catalytic activity">
    <reaction evidence="1">
        <text>AMP + H2O = D-ribose 5-phosphate + adenine</text>
        <dbReference type="Rhea" id="RHEA:20129"/>
        <dbReference type="ChEBI" id="CHEBI:15377"/>
        <dbReference type="ChEBI" id="CHEBI:16708"/>
        <dbReference type="ChEBI" id="CHEBI:78346"/>
        <dbReference type="ChEBI" id="CHEBI:456215"/>
        <dbReference type="EC" id="3.2.2.4"/>
    </reaction>
</comment>
<keyword evidence="2" id="KW-0378">Hydrolase</keyword>
<dbReference type="Proteomes" id="UP001055955">
    <property type="component" value="Chromosome"/>
</dbReference>
<keyword evidence="4" id="KW-1185">Reference proteome</keyword>
<gene>
    <name evidence="3" type="ORF">MMH89_01595</name>
</gene>
<evidence type="ECO:0000256" key="2">
    <source>
        <dbReference type="RuleBase" id="RU363015"/>
    </source>
</evidence>
<evidence type="ECO:0000313" key="3">
    <source>
        <dbReference type="EMBL" id="UTC24845.1"/>
    </source>
</evidence>
<dbReference type="NCBIfam" id="TIGR00730">
    <property type="entry name" value="Rossman fold protein, TIGR00730 family"/>
    <property type="match status" value="1"/>
</dbReference>
<dbReference type="Gene3D" id="3.40.50.450">
    <property type="match status" value="1"/>
</dbReference>
<dbReference type="RefSeq" id="WP_258568634.1">
    <property type="nucleotide sequence ID" value="NZ_CP092900.1"/>
</dbReference>
<dbReference type="EC" id="3.2.2.n1" evidence="2"/>
<dbReference type="InterPro" id="IPR052341">
    <property type="entry name" value="LOG_family_nucleotidases"/>
</dbReference>
<evidence type="ECO:0000313" key="4">
    <source>
        <dbReference type="Proteomes" id="UP001055955"/>
    </source>
</evidence>
<keyword evidence="2" id="KW-0203">Cytokinin biosynthesis</keyword>
<dbReference type="EMBL" id="CP092900">
    <property type="protein sequence ID" value="UTC24845.1"/>
    <property type="molecule type" value="Genomic_DNA"/>
</dbReference>
<dbReference type="InterPro" id="IPR005269">
    <property type="entry name" value="LOG"/>
</dbReference>
<evidence type="ECO:0000256" key="1">
    <source>
        <dbReference type="ARBA" id="ARBA00000274"/>
    </source>
</evidence>
<organism evidence="3 4">
    <name type="scientific">Candidatus Comchoanobacter bicostacola</name>
    <dbReference type="NCBI Taxonomy" id="2919598"/>
    <lineage>
        <taxon>Bacteria</taxon>
        <taxon>Pseudomonadati</taxon>
        <taxon>Pseudomonadota</taxon>
        <taxon>Gammaproteobacteria</taxon>
        <taxon>Candidatus Comchoanobacterales</taxon>
        <taxon>Candidatus Comchoanobacteraceae</taxon>
        <taxon>Candidatus Comchoanobacter</taxon>
    </lineage>
</organism>
<dbReference type="InterPro" id="IPR031100">
    <property type="entry name" value="LOG_fam"/>
</dbReference>